<dbReference type="EMBL" id="CP068053">
    <property type="protein sequence ID" value="QQT00194.1"/>
    <property type="molecule type" value="Genomic_DNA"/>
</dbReference>
<dbReference type="InterPro" id="IPR012337">
    <property type="entry name" value="RNaseH-like_sf"/>
</dbReference>
<keyword evidence="3" id="KW-1185">Reference proteome</keyword>
<dbReference type="PANTHER" id="PTHR38462">
    <property type="entry name" value="EXONUCLEASE-LIKE PROTEIN"/>
    <property type="match status" value="1"/>
</dbReference>
<protein>
    <submittedName>
        <fullName evidence="2">Ribonuclease H-like domain-containing protein</fullName>
    </submittedName>
</protein>
<dbReference type="PANTHER" id="PTHR38462:SF1">
    <property type="entry name" value="YPRB RIBONUCLEASE H-LIKE DOMAIN-CONTAINING PROTEIN"/>
    <property type="match status" value="1"/>
</dbReference>
<dbReference type="Pfam" id="PF13482">
    <property type="entry name" value="RNase_H_2"/>
    <property type="match status" value="1"/>
</dbReference>
<feature type="domain" description="YprB ribonuclease H-like" evidence="1">
    <location>
        <begin position="104"/>
        <end position="272"/>
    </location>
</feature>
<dbReference type="SUPFAM" id="SSF53098">
    <property type="entry name" value="Ribonuclease H-like"/>
    <property type="match status" value="1"/>
</dbReference>
<evidence type="ECO:0000313" key="2">
    <source>
        <dbReference type="EMBL" id="QQT00194.1"/>
    </source>
</evidence>
<evidence type="ECO:0000313" key="3">
    <source>
        <dbReference type="Proteomes" id="UP000595254"/>
    </source>
</evidence>
<reference evidence="2 3" key="1">
    <citation type="submission" date="2021-01" db="EMBL/GenBank/DDBJ databases">
        <title>FDA dAtabase for Regulatory Grade micrObial Sequences (FDA-ARGOS): Supporting development and validation of Infectious Disease Dx tests.</title>
        <authorList>
            <person name="Nelson B."/>
            <person name="Plummer A."/>
            <person name="Tallon L."/>
            <person name="Sadzewicz L."/>
            <person name="Zhao X."/>
            <person name="Boylan J."/>
            <person name="Ott S."/>
            <person name="Bowen H."/>
            <person name="Vavikolanu K."/>
            <person name="Mehta A."/>
            <person name="Aluvathingal J."/>
            <person name="Nadendla S."/>
            <person name="Myers T."/>
            <person name="Yan Y."/>
            <person name="Sichtig H."/>
        </authorList>
    </citation>
    <scope>NUCLEOTIDE SEQUENCE [LARGE SCALE GENOMIC DNA]</scope>
    <source>
        <strain evidence="2 3">FDAARGOS_1161</strain>
    </source>
</reference>
<dbReference type="InterPro" id="IPR038720">
    <property type="entry name" value="YprB_RNase_H-like_dom"/>
</dbReference>
<dbReference type="AlphaFoldDB" id="A0A974NM29"/>
<sequence>MSMKNKLSRMKGHLNIEEKPSVQKVNQLPQATDIPFIEKWNEHHTTAYYLDEQYCLIREVRYPIDTIHGNYSFTDFQTIVSLWNESNLEHPLSAKGLNSEDLFFFDTETTGLGAGAGTSIFLLGYAFFSGEEVIVRQHILPQPGSEVPFYHSFLEKINYETLVTYNGKAFDWPQVKTQHTLIKNHVPLLPEFGHFDLYHASRRLWKNKLERVKLANVESEILGFSRQDDIPGYLAPIIYFDFVERQDPEILFGVLKHNELDVLSLITLYIHLSRQILQADGYGEESLEVARWLGYLGEKKQSIAAYEQVIQEGTEEDRLAAMHAIAFQKKREKDFDGACQIWQEVSEKGSSKHRREAALECAKLFEHQYKNYSKACEYVEKAFAELPISMDISSSSVMDLHKRLIRLKKKQVKEHLEKDKQSADNRD</sequence>
<proteinExistence type="predicted"/>
<dbReference type="Proteomes" id="UP000595254">
    <property type="component" value="Chromosome"/>
</dbReference>
<dbReference type="KEGG" id="ppsr:I6J18_21875"/>
<gene>
    <name evidence="2" type="ORF">I6J18_21875</name>
</gene>
<name>A0A974NM29_PERPY</name>
<dbReference type="InterPro" id="IPR036397">
    <property type="entry name" value="RNaseH_sf"/>
</dbReference>
<dbReference type="Gene3D" id="3.30.420.10">
    <property type="entry name" value="Ribonuclease H-like superfamily/Ribonuclease H"/>
    <property type="match status" value="1"/>
</dbReference>
<dbReference type="GO" id="GO:0003676">
    <property type="term" value="F:nucleic acid binding"/>
    <property type="evidence" value="ECO:0007669"/>
    <property type="project" value="InterPro"/>
</dbReference>
<organism evidence="2 3">
    <name type="scientific">Peribacillus psychrosaccharolyticus</name>
    <name type="common">Bacillus psychrosaccharolyticus</name>
    <dbReference type="NCBI Taxonomy" id="1407"/>
    <lineage>
        <taxon>Bacteria</taxon>
        <taxon>Bacillati</taxon>
        <taxon>Bacillota</taxon>
        <taxon>Bacilli</taxon>
        <taxon>Bacillales</taxon>
        <taxon>Bacillaceae</taxon>
        <taxon>Peribacillus</taxon>
    </lineage>
</organism>
<evidence type="ECO:0000259" key="1">
    <source>
        <dbReference type="Pfam" id="PF13482"/>
    </source>
</evidence>
<accession>A0A974NM29</accession>